<feature type="compositionally biased region" description="Basic and acidic residues" evidence="1">
    <location>
        <begin position="126"/>
        <end position="141"/>
    </location>
</feature>
<gene>
    <name evidence="2" type="ORF">J0X25_08930</name>
</gene>
<feature type="region of interest" description="Disordered" evidence="1">
    <location>
        <begin position="96"/>
        <end position="269"/>
    </location>
</feature>
<sequence>MSSHSTDTADLEATYGTDETDTRSRSRRLLSSVTTHARNGRLPLLAGAGLLVGAVRNAGRDRRRAGVRAFVGGALLGVGLRLRRSSGGATIVELPDSFTETAESDEDAATESIGIGDDAGETSDEAVAHRERSDVLHESETNPRGVSGEPDVETETAPDEGAVRFTTDQTENASPKPHLEDADEEDPRRPDTDDESTPDDHVEVGLSEAAMADEASEATGPDAEQAYPSLEGTDPEPMSEEAPPRGNEGAVSDPDSDDEDLEDADGEPR</sequence>
<dbReference type="RefSeq" id="WP_207290773.1">
    <property type="nucleotide sequence ID" value="NZ_CP071462.1"/>
</dbReference>
<organism evidence="2 3">
    <name type="scientific">Haloterrigena alkaliphila</name>
    <dbReference type="NCBI Taxonomy" id="2816475"/>
    <lineage>
        <taxon>Archaea</taxon>
        <taxon>Methanobacteriati</taxon>
        <taxon>Methanobacteriota</taxon>
        <taxon>Stenosarchaea group</taxon>
        <taxon>Halobacteria</taxon>
        <taxon>Halobacteriales</taxon>
        <taxon>Natrialbaceae</taxon>
        <taxon>Haloterrigena</taxon>
    </lineage>
</organism>
<evidence type="ECO:0000256" key="1">
    <source>
        <dbReference type="SAM" id="MobiDB-lite"/>
    </source>
</evidence>
<evidence type="ECO:0000313" key="3">
    <source>
        <dbReference type="Proteomes" id="UP000663203"/>
    </source>
</evidence>
<dbReference type="GeneID" id="63187425"/>
<feature type="compositionally biased region" description="Acidic residues" evidence="1">
    <location>
        <begin position="254"/>
        <end position="269"/>
    </location>
</feature>
<protein>
    <submittedName>
        <fullName evidence="2">Uncharacterized protein</fullName>
    </submittedName>
</protein>
<dbReference type="EMBL" id="CP071462">
    <property type="protein sequence ID" value="QSX01059.1"/>
    <property type="molecule type" value="Genomic_DNA"/>
</dbReference>
<feature type="region of interest" description="Disordered" evidence="1">
    <location>
        <begin position="1"/>
        <end position="27"/>
    </location>
</feature>
<proteinExistence type="predicted"/>
<dbReference type="Proteomes" id="UP000663203">
    <property type="component" value="Chromosome"/>
</dbReference>
<keyword evidence="3" id="KW-1185">Reference proteome</keyword>
<dbReference type="KEGG" id="hakz:J0X25_08930"/>
<dbReference type="AlphaFoldDB" id="A0A8A2VSP6"/>
<name>A0A8A2VSP6_9EURY</name>
<accession>A0A8A2VSP6</accession>
<evidence type="ECO:0000313" key="2">
    <source>
        <dbReference type="EMBL" id="QSX01059.1"/>
    </source>
</evidence>
<reference evidence="2 3" key="1">
    <citation type="submission" date="2021-03" db="EMBL/GenBank/DDBJ databases">
        <title>Haloterrigena longa sp. nov. and Haloterrigena limicola sp. nov., extremely halophilic archaea isolated from a salt lake.</title>
        <authorList>
            <person name="Henglin C."/>
        </authorList>
    </citation>
    <scope>NUCLEOTIDE SEQUENCE [LARGE SCALE GENOMIC DNA]</scope>
    <source>
        <strain evidence="2 3">KZCA68</strain>
    </source>
</reference>